<protein>
    <submittedName>
        <fullName evidence="1">Uncharacterized protein</fullName>
    </submittedName>
</protein>
<gene>
    <name evidence="1" type="ORF">COCSUDRAFT_34171</name>
</gene>
<proteinExistence type="predicted"/>
<dbReference type="KEGG" id="csl:COCSUDRAFT_34171"/>
<name>I0YME9_COCSC</name>
<dbReference type="AlphaFoldDB" id="I0YME9"/>
<organism evidence="1 2">
    <name type="scientific">Coccomyxa subellipsoidea (strain C-169)</name>
    <name type="common">Green microalga</name>
    <dbReference type="NCBI Taxonomy" id="574566"/>
    <lineage>
        <taxon>Eukaryota</taxon>
        <taxon>Viridiplantae</taxon>
        <taxon>Chlorophyta</taxon>
        <taxon>core chlorophytes</taxon>
        <taxon>Trebouxiophyceae</taxon>
        <taxon>Trebouxiophyceae incertae sedis</taxon>
        <taxon>Coccomyxaceae</taxon>
        <taxon>Coccomyxa</taxon>
        <taxon>Coccomyxa subellipsoidea</taxon>
    </lineage>
</organism>
<evidence type="ECO:0000313" key="2">
    <source>
        <dbReference type="Proteomes" id="UP000007264"/>
    </source>
</evidence>
<dbReference type="RefSeq" id="XP_005644112.1">
    <property type="nucleotide sequence ID" value="XM_005644055.1"/>
</dbReference>
<dbReference type="EMBL" id="AGSI01000018">
    <property type="protein sequence ID" value="EIE19568.1"/>
    <property type="molecule type" value="Genomic_DNA"/>
</dbReference>
<dbReference type="GeneID" id="17037540"/>
<sequence length="87" mass="9584">MPAFCQAPIGAHGLQMILLVKFVSTAFILQLATQCCRAASTFAAFWMLKFSELKKCCIKRLKFSGLPARVTDMACGVASILILRQAW</sequence>
<accession>I0YME9</accession>
<evidence type="ECO:0000313" key="1">
    <source>
        <dbReference type="EMBL" id="EIE19568.1"/>
    </source>
</evidence>
<dbReference type="Proteomes" id="UP000007264">
    <property type="component" value="Unassembled WGS sequence"/>
</dbReference>
<comment type="caution">
    <text evidence="1">The sequence shown here is derived from an EMBL/GenBank/DDBJ whole genome shotgun (WGS) entry which is preliminary data.</text>
</comment>
<reference evidence="1 2" key="1">
    <citation type="journal article" date="2012" name="Genome Biol.">
        <title>The genome of the polar eukaryotic microalga coccomyxa subellipsoidea reveals traits of cold adaptation.</title>
        <authorList>
            <person name="Blanc G."/>
            <person name="Agarkova I."/>
            <person name="Grimwood J."/>
            <person name="Kuo A."/>
            <person name="Brueggeman A."/>
            <person name="Dunigan D."/>
            <person name="Gurnon J."/>
            <person name="Ladunga I."/>
            <person name="Lindquist E."/>
            <person name="Lucas S."/>
            <person name="Pangilinan J."/>
            <person name="Proschold T."/>
            <person name="Salamov A."/>
            <person name="Schmutz J."/>
            <person name="Weeks D."/>
            <person name="Yamada T."/>
            <person name="Claverie J.M."/>
            <person name="Grigoriev I."/>
            <person name="Van Etten J."/>
            <person name="Lomsadze A."/>
            <person name="Borodovsky M."/>
        </authorList>
    </citation>
    <scope>NUCLEOTIDE SEQUENCE [LARGE SCALE GENOMIC DNA]</scope>
    <source>
        <strain evidence="1 2">C-169</strain>
    </source>
</reference>
<keyword evidence="2" id="KW-1185">Reference proteome</keyword>